<reference evidence="1" key="1">
    <citation type="submission" date="2022-11" db="EMBL/GenBank/DDBJ databases">
        <authorList>
            <person name="Morgan W.R."/>
            <person name="Tartar A."/>
        </authorList>
    </citation>
    <scope>NUCLEOTIDE SEQUENCE</scope>
    <source>
        <strain evidence="1">ARSEF 373</strain>
    </source>
</reference>
<dbReference type="Proteomes" id="UP001146120">
    <property type="component" value="Unassembled WGS sequence"/>
</dbReference>
<accession>A0AAV2Z234</accession>
<comment type="caution">
    <text evidence="1">The sequence shown here is derived from an EMBL/GenBank/DDBJ whole genome shotgun (WGS) entry which is preliminary data.</text>
</comment>
<keyword evidence="2" id="KW-1185">Reference proteome</keyword>
<organism evidence="1 2">
    <name type="scientific">Lagenidium giganteum</name>
    <dbReference type="NCBI Taxonomy" id="4803"/>
    <lineage>
        <taxon>Eukaryota</taxon>
        <taxon>Sar</taxon>
        <taxon>Stramenopiles</taxon>
        <taxon>Oomycota</taxon>
        <taxon>Peronosporomycetes</taxon>
        <taxon>Pythiales</taxon>
        <taxon>Pythiaceae</taxon>
    </lineage>
</organism>
<evidence type="ECO:0000313" key="1">
    <source>
        <dbReference type="EMBL" id="DBA01453.1"/>
    </source>
</evidence>
<protein>
    <recommendedName>
        <fullName evidence="3">Transposase</fullName>
    </recommendedName>
</protein>
<name>A0AAV2Z234_9STRA</name>
<gene>
    <name evidence="1" type="ORF">N0F65_005572</name>
</gene>
<evidence type="ECO:0000313" key="2">
    <source>
        <dbReference type="Proteomes" id="UP001146120"/>
    </source>
</evidence>
<proteinExistence type="predicted"/>
<dbReference type="EMBL" id="DAKRPA010000047">
    <property type="protein sequence ID" value="DBA01453.1"/>
    <property type="molecule type" value="Genomic_DNA"/>
</dbReference>
<dbReference type="AlphaFoldDB" id="A0AAV2Z234"/>
<reference evidence="1" key="2">
    <citation type="journal article" date="2023" name="Microbiol Resour">
        <title>Decontamination and Annotation of the Draft Genome Sequence of the Oomycete Lagenidium giganteum ARSEF 373.</title>
        <authorList>
            <person name="Morgan W.R."/>
            <person name="Tartar A."/>
        </authorList>
    </citation>
    <scope>NUCLEOTIDE SEQUENCE</scope>
    <source>
        <strain evidence="1">ARSEF 373</strain>
    </source>
</reference>
<sequence length="52" mass="6230">MQEYIAWAERQQDRKVKRVLNRKGGEFVNLEMASWYKQHGIVHIQCGPNRTE</sequence>
<evidence type="ECO:0008006" key="3">
    <source>
        <dbReference type="Google" id="ProtNLM"/>
    </source>
</evidence>